<evidence type="ECO:0000256" key="4">
    <source>
        <dbReference type="ARBA" id="ARBA00022475"/>
    </source>
</evidence>
<dbReference type="InterPro" id="IPR011620">
    <property type="entry name" value="Sig_transdc_His_kinase_LytS_TM"/>
</dbReference>
<dbReference type="Gene3D" id="3.30.450.40">
    <property type="match status" value="1"/>
</dbReference>
<evidence type="ECO:0000313" key="17">
    <source>
        <dbReference type="Proteomes" id="UP000277864"/>
    </source>
</evidence>
<dbReference type="AlphaFoldDB" id="A0A3R9ZWI3"/>
<dbReference type="InterPro" id="IPR003594">
    <property type="entry name" value="HATPase_dom"/>
</dbReference>
<keyword evidence="8" id="KW-0547">Nucleotide-binding</keyword>
<feature type="transmembrane region" description="Helical" evidence="14">
    <location>
        <begin position="121"/>
        <end position="139"/>
    </location>
</feature>
<feature type="transmembrane region" description="Helical" evidence="14">
    <location>
        <begin position="42"/>
        <end position="62"/>
    </location>
</feature>
<evidence type="ECO:0000256" key="13">
    <source>
        <dbReference type="ARBA" id="ARBA00023136"/>
    </source>
</evidence>
<dbReference type="EMBL" id="PXZH01000002">
    <property type="protein sequence ID" value="RST89411.1"/>
    <property type="molecule type" value="Genomic_DNA"/>
</dbReference>
<name>A0A3R9ZWI3_9ENTE</name>
<keyword evidence="13 14" id="KW-0472">Membrane</keyword>
<keyword evidence="4" id="KW-1003">Cell membrane</keyword>
<dbReference type="Proteomes" id="UP000277864">
    <property type="component" value="Unassembled WGS sequence"/>
</dbReference>
<keyword evidence="7 14" id="KW-0812">Transmembrane</keyword>
<dbReference type="PROSITE" id="PS50109">
    <property type="entry name" value="HIS_KIN"/>
    <property type="match status" value="1"/>
</dbReference>
<keyword evidence="11 14" id="KW-1133">Transmembrane helix</keyword>
<proteinExistence type="predicted"/>
<accession>A0A3R9ZWI3</accession>
<dbReference type="OrthoDB" id="9776552at2"/>
<dbReference type="RefSeq" id="WP_125943345.1">
    <property type="nucleotide sequence ID" value="NZ_PXZH01000002.1"/>
</dbReference>
<feature type="transmembrane region" description="Helical" evidence="14">
    <location>
        <begin position="12"/>
        <end position="30"/>
    </location>
</feature>
<sequence>MFVLTLTLLERVGLIILLANILMNNFFYTKIMSKLDLTRSKLMLIIIFGIFAVISNFTGVLIEEKNILNTSLILTLPTGTSIANTRVLPITISGLIGGPLVGIGVGIISGLVRLFQGGVNAYTYIISSLIIGGLSGILGKHYFSDIRHLNVLKGSLFGALMEIVQMICILIFYQNTSLALELVRIIAVPMILTNALGTGIFLSIIASTINKEEAAKAIQTHDVLELANQTLPYFRQGLTRNSSQKAAEIIQQYMHVSAVSITDTTSILAHIGAGSDHHVPTKEIITDLSKEVLQTGKIHIAHSKEEIGCSDPNCPLKVAIVIPLFKKDTVVGTFKLYYDYDKLLTSVDEQLSKGLGDIFSTQIELGMTEIDQRLLKDAEIKSLEAQINPHFLFNAINTISALIRINADQARDLLLQLSTYFRTNLSGHRHSLVTLEEELQHTEAYLSIEQARFPDKFRMVYDIDEDCLQALVPPFFIQTLVENAIKHGFVGRKSHNLIQVTAKQQNNQLFLSVADNGIGIAPNVLQDLGKKQIKSSTGTGSAVENLNKRLISLFGQHSQLTIETSDKGSQFSANLPFTKEELTK</sequence>
<dbReference type="InterPro" id="IPR029016">
    <property type="entry name" value="GAF-like_dom_sf"/>
</dbReference>
<keyword evidence="17" id="KW-1185">Reference proteome</keyword>
<evidence type="ECO:0000256" key="8">
    <source>
        <dbReference type="ARBA" id="ARBA00022741"/>
    </source>
</evidence>
<dbReference type="Pfam" id="PF06580">
    <property type="entry name" value="His_kinase"/>
    <property type="match status" value="1"/>
</dbReference>
<evidence type="ECO:0000256" key="11">
    <source>
        <dbReference type="ARBA" id="ARBA00022989"/>
    </source>
</evidence>
<evidence type="ECO:0000256" key="3">
    <source>
        <dbReference type="ARBA" id="ARBA00012438"/>
    </source>
</evidence>
<dbReference type="InterPro" id="IPR003018">
    <property type="entry name" value="GAF"/>
</dbReference>
<evidence type="ECO:0000256" key="5">
    <source>
        <dbReference type="ARBA" id="ARBA00022553"/>
    </source>
</evidence>
<comment type="caution">
    <text evidence="16">The sequence shown here is derived from an EMBL/GenBank/DDBJ whole genome shotgun (WGS) entry which is preliminary data.</text>
</comment>
<dbReference type="InterPro" id="IPR050640">
    <property type="entry name" value="Bact_2-comp_sensor_kinase"/>
</dbReference>
<comment type="catalytic activity">
    <reaction evidence="1">
        <text>ATP + protein L-histidine = ADP + protein N-phospho-L-histidine.</text>
        <dbReference type="EC" id="2.7.13.3"/>
    </reaction>
</comment>
<feature type="transmembrane region" description="Helical" evidence="14">
    <location>
        <begin position="185"/>
        <end position="206"/>
    </location>
</feature>
<dbReference type="Gene3D" id="3.30.565.10">
    <property type="entry name" value="Histidine kinase-like ATPase, C-terminal domain"/>
    <property type="match status" value="1"/>
</dbReference>
<dbReference type="GO" id="GO:0005524">
    <property type="term" value="F:ATP binding"/>
    <property type="evidence" value="ECO:0007669"/>
    <property type="project" value="UniProtKB-KW"/>
</dbReference>
<evidence type="ECO:0000259" key="15">
    <source>
        <dbReference type="PROSITE" id="PS50109"/>
    </source>
</evidence>
<dbReference type="SMART" id="SM00065">
    <property type="entry name" value="GAF"/>
    <property type="match status" value="1"/>
</dbReference>
<dbReference type="Pfam" id="PF07694">
    <property type="entry name" value="5TM-5TMR_LYT"/>
    <property type="match status" value="1"/>
</dbReference>
<evidence type="ECO:0000256" key="2">
    <source>
        <dbReference type="ARBA" id="ARBA00004651"/>
    </source>
</evidence>
<keyword evidence="9 16" id="KW-0418">Kinase</keyword>
<gene>
    <name evidence="16" type="ORF">C7P63_06475</name>
</gene>
<dbReference type="GO" id="GO:0000155">
    <property type="term" value="F:phosphorelay sensor kinase activity"/>
    <property type="evidence" value="ECO:0007669"/>
    <property type="project" value="InterPro"/>
</dbReference>
<feature type="transmembrane region" description="Helical" evidence="14">
    <location>
        <begin position="95"/>
        <end position="115"/>
    </location>
</feature>
<dbReference type="PANTHER" id="PTHR34220:SF7">
    <property type="entry name" value="SENSOR HISTIDINE KINASE YPDA"/>
    <property type="match status" value="1"/>
</dbReference>
<evidence type="ECO:0000256" key="7">
    <source>
        <dbReference type="ARBA" id="ARBA00022692"/>
    </source>
</evidence>
<dbReference type="EC" id="2.7.13.3" evidence="3"/>
<dbReference type="PANTHER" id="PTHR34220">
    <property type="entry name" value="SENSOR HISTIDINE KINASE YPDA"/>
    <property type="match status" value="1"/>
</dbReference>
<dbReference type="InterPro" id="IPR010559">
    <property type="entry name" value="Sig_transdc_His_kin_internal"/>
</dbReference>
<feature type="transmembrane region" description="Helical" evidence="14">
    <location>
        <begin position="151"/>
        <end position="173"/>
    </location>
</feature>
<evidence type="ECO:0000256" key="10">
    <source>
        <dbReference type="ARBA" id="ARBA00022840"/>
    </source>
</evidence>
<keyword evidence="10" id="KW-0067">ATP-binding</keyword>
<dbReference type="SUPFAM" id="SSF55781">
    <property type="entry name" value="GAF domain-like"/>
    <property type="match status" value="1"/>
</dbReference>
<feature type="domain" description="Histidine kinase" evidence="15">
    <location>
        <begin position="477"/>
        <end position="579"/>
    </location>
</feature>
<dbReference type="InterPro" id="IPR036890">
    <property type="entry name" value="HATPase_C_sf"/>
</dbReference>
<evidence type="ECO:0000313" key="16">
    <source>
        <dbReference type="EMBL" id="RST89411.1"/>
    </source>
</evidence>
<dbReference type="InterPro" id="IPR005467">
    <property type="entry name" value="His_kinase_dom"/>
</dbReference>
<evidence type="ECO:0000256" key="6">
    <source>
        <dbReference type="ARBA" id="ARBA00022679"/>
    </source>
</evidence>
<keyword evidence="6" id="KW-0808">Transferase</keyword>
<dbReference type="SUPFAM" id="SSF55874">
    <property type="entry name" value="ATPase domain of HSP90 chaperone/DNA topoisomerase II/histidine kinase"/>
    <property type="match status" value="1"/>
</dbReference>
<comment type="subcellular location">
    <subcellularLocation>
        <location evidence="2">Cell membrane</location>
        <topology evidence="2">Multi-pass membrane protein</topology>
    </subcellularLocation>
</comment>
<protein>
    <recommendedName>
        <fullName evidence="3">histidine kinase</fullName>
        <ecNumber evidence="3">2.7.13.3</ecNumber>
    </recommendedName>
</protein>
<evidence type="ECO:0000256" key="14">
    <source>
        <dbReference type="SAM" id="Phobius"/>
    </source>
</evidence>
<reference evidence="16 17" key="1">
    <citation type="submission" date="2018-03" db="EMBL/GenBank/DDBJ databases">
        <authorList>
            <person name="Gulvik C.A."/>
        </authorList>
    </citation>
    <scope>NUCLEOTIDE SEQUENCE [LARGE SCALE GENOMIC DNA]</scope>
    <source>
        <strain evidence="16 17">JCM 31581</strain>
    </source>
</reference>
<dbReference type="Pfam" id="PF13492">
    <property type="entry name" value="GAF_3"/>
    <property type="match status" value="1"/>
</dbReference>
<dbReference type="Pfam" id="PF02518">
    <property type="entry name" value="HATPase_c"/>
    <property type="match status" value="1"/>
</dbReference>
<organism evidence="16 17">
    <name type="scientific">Vagococcus humatus</name>
    <dbReference type="NCBI Taxonomy" id="1889241"/>
    <lineage>
        <taxon>Bacteria</taxon>
        <taxon>Bacillati</taxon>
        <taxon>Bacillota</taxon>
        <taxon>Bacilli</taxon>
        <taxon>Lactobacillales</taxon>
        <taxon>Enterococcaceae</taxon>
        <taxon>Vagococcus</taxon>
    </lineage>
</organism>
<dbReference type="GO" id="GO:0071555">
    <property type="term" value="P:cell wall organization"/>
    <property type="evidence" value="ECO:0007669"/>
    <property type="project" value="InterPro"/>
</dbReference>
<evidence type="ECO:0000256" key="12">
    <source>
        <dbReference type="ARBA" id="ARBA00023012"/>
    </source>
</evidence>
<evidence type="ECO:0000256" key="1">
    <source>
        <dbReference type="ARBA" id="ARBA00000085"/>
    </source>
</evidence>
<keyword evidence="12" id="KW-0902">Two-component regulatory system</keyword>
<keyword evidence="5" id="KW-0597">Phosphoprotein</keyword>
<evidence type="ECO:0000256" key="9">
    <source>
        <dbReference type="ARBA" id="ARBA00022777"/>
    </source>
</evidence>
<dbReference type="GO" id="GO:0005886">
    <property type="term" value="C:plasma membrane"/>
    <property type="evidence" value="ECO:0007669"/>
    <property type="project" value="UniProtKB-SubCell"/>
</dbReference>